<dbReference type="InterPro" id="IPR003148">
    <property type="entry name" value="RCK_N"/>
</dbReference>
<dbReference type="EMBL" id="FOCG01000001">
    <property type="protein sequence ID" value="SEM83565.1"/>
    <property type="molecule type" value="Genomic_DNA"/>
</dbReference>
<dbReference type="Proteomes" id="UP000199158">
    <property type="component" value="Unassembled WGS sequence"/>
</dbReference>
<organism evidence="4 5">
    <name type="scientific">Hydrogenoanaerobacterium saccharovorans</name>
    <dbReference type="NCBI Taxonomy" id="474960"/>
    <lineage>
        <taxon>Bacteria</taxon>
        <taxon>Bacillati</taxon>
        <taxon>Bacillota</taxon>
        <taxon>Clostridia</taxon>
        <taxon>Eubacteriales</taxon>
        <taxon>Oscillospiraceae</taxon>
        <taxon>Hydrogenoanaerobacterium</taxon>
    </lineage>
</organism>
<keyword evidence="2" id="KW-0630">Potassium</keyword>
<dbReference type="SUPFAM" id="SSF51735">
    <property type="entry name" value="NAD(P)-binding Rossmann-fold domains"/>
    <property type="match status" value="1"/>
</dbReference>
<dbReference type="GO" id="GO:0005886">
    <property type="term" value="C:plasma membrane"/>
    <property type="evidence" value="ECO:0007669"/>
    <property type="project" value="InterPro"/>
</dbReference>
<dbReference type="InterPro" id="IPR006036">
    <property type="entry name" value="K_uptake_TrkA"/>
</dbReference>
<feature type="domain" description="RCK N-terminal" evidence="3">
    <location>
        <begin position="8"/>
        <end position="126"/>
    </location>
</feature>
<dbReference type="GO" id="GO:0015079">
    <property type="term" value="F:potassium ion transmembrane transporter activity"/>
    <property type="evidence" value="ECO:0007669"/>
    <property type="project" value="InterPro"/>
</dbReference>
<protein>
    <submittedName>
        <fullName evidence="4">Trk system potassium uptake protein TrkA</fullName>
    </submittedName>
</protein>
<evidence type="ECO:0000256" key="2">
    <source>
        <dbReference type="ARBA" id="ARBA00022958"/>
    </source>
</evidence>
<evidence type="ECO:0000313" key="5">
    <source>
        <dbReference type="Proteomes" id="UP000199158"/>
    </source>
</evidence>
<evidence type="ECO:0000259" key="3">
    <source>
        <dbReference type="PROSITE" id="PS51201"/>
    </source>
</evidence>
<keyword evidence="5" id="KW-1185">Reference proteome</keyword>
<gene>
    <name evidence="4" type="ORF">SAMN05216180_1972</name>
</gene>
<reference evidence="4 5" key="1">
    <citation type="submission" date="2016-10" db="EMBL/GenBank/DDBJ databases">
        <authorList>
            <person name="de Groot N.N."/>
        </authorList>
    </citation>
    <scope>NUCLEOTIDE SEQUENCE [LARGE SCALE GENOMIC DNA]</scope>
    <source>
        <strain evidence="4 5">CGMCC 1.5070</strain>
    </source>
</reference>
<name>A0A1H8BL22_9FIRM</name>
<dbReference type="InterPro" id="IPR050721">
    <property type="entry name" value="Trk_Ktr_HKT_K-transport"/>
</dbReference>
<dbReference type="PANTHER" id="PTHR43833">
    <property type="entry name" value="POTASSIUM CHANNEL PROTEIN 2-RELATED-RELATED"/>
    <property type="match status" value="1"/>
</dbReference>
<dbReference type="AlphaFoldDB" id="A0A1H8BL22"/>
<keyword evidence="1" id="KW-0633">Potassium transport</keyword>
<dbReference type="OrthoDB" id="9775180at2"/>
<keyword evidence="1" id="KW-0406">Ion transport</keyword>
<keyword evidence="1" id="KW-0813">Transport</keyword>
<dbReference type="RefSeq" id="WP_092754025.1">
    <property type="nucleotide sequence ID" value="NZ_FOCG01000001.1"/>
</dbReference>
<accession>A0A1H8BL22</accession>
<evidence type="ECO:0000256" key="1">
    <source>
        <dbReference type="ARBA" id="ARBA00022538"/>
    </source>
</evidence>
<dbReference type="STRING" id="474960.SAMN05216180_1972"/>
<dbReference type="Gene3D" id="3.40.50.720">
    <property type="entry name" value="NAD(P)-binding Rossmann-like Domain"/>
    <property type="match status" value="1"/>
</dbReference>
<proteinExistence type="predicted"/>
<evidence type="ECO:0000313" key="4">
    <source>
        <dbReference type="EMBL" id="SEM83565.1"/>
    </source>
</evidence>
<dbReference type="Pfam" id="PF02254">
    <property type="entry name" value="TrkA_N"/>
    <property type="match status" value="1"/>
</dbReference>
<dbReference type="InterPro" id="IPR036291">
    <property type="entry name" value="NAD(P)-bd_dom_sf"/>
</dbReference>
<dbReference type="PRINTS" id="PR00335">
    <property type="entry name" value="KUPTAKETRKA"/>
</dbReference>
<sequence length="143" mass="15933">MLFFNHKQENIIIAGCGKLGSYFAKTLCNQKVNVSIIDENENCLALLDNSISYRYIKGDATEREVLEAAGIESADVLVAATDSDSSNIMISQIAKKYYRTNTVIALLKNIEKEDLCKEMNITTLSPLLLSIKELQLILANEKK</sequence>
<dbReference type="PROSITE" id="PS51201">
    <property type="entry name" value="RCK_N"/>
    <property type="match status" value="1"/>
</dbReference>